<organism evidence="1 2">
    <name type="scientific">Suillus plorans</name>
    <dbReference type="NCBI Taxonomy" id="116603"/>
    <lineage>
        <taxon>Eukaryota</taxon>
        <taxon>Fungi</taxon>
        <taxon>Dikarya</taxon>
        <taxon>Basidiomycota</taxon>
        <taxon>Agaricomycotina</taxon>
        <taxon>Agaricomycetes</taxon>
        <taxon>Agaricomycetidae</taxon>
        <taxon>Boletales</taxon>
        <taxon>Suillineae</taxon>
        <taxon>Suillaceae</taxon>
        <taxon>Suillus</taxon>
    </lineage>
</organism>
<name>A0A9P7DB93_9AGAM</name>
<dbReference type="GeneID" id="64598201"/>
<evidence type="ECO:0000313" key="2">
    <source>
        <dbReference type="Proteomes" id="UP000719766"/>
    </source>
</evidence>
<evidence type="ECO:0000313" key="1">
    <source>
        <dbReference type="EMBL" id="KAG1785852.1"/>
    </source>
</evidence>
<reference evidence="1" key="1">
    <citation type="journal article" date="2020" name="New Phytol.">
        <title>Comparative genomics reveals dynamic genome evolution in host specialist ectomycorrhizal fungi.</title>
        <authorList>
            <person name="Lofgren L.A."/>
            <person name="Nguyen N.H."/>
            <person name="Vilgalys R."/>
            <person name="Ruytinx J."/>
            <person name="Liao H.L."/>
            <person name="Branco S."/>
            <person name="Kuo A."/>
            <person name="LaButti K."/>
            <person name="Lipzen A."/>
            <person name="Andreopoulos W."/>
            <person name="Pangilinan J."/>
            <person name="Riley R."/>
            <person name="Hundley H."/>
            <person name="Na H."/>
            <person name="Barry K."/>
            <person name="Grigoriev I.V."/>
            <person name="Stajich J.E."/>
            <person name="Kennedy P.G."/>
        </authorList>
    </citation>
    <scope>NUCLEOTIDE SEQUENCE</scope>
    <source>
        <strain evidence="1">S12</strain>
    </source>
</reference>
<dbReference type="Proteomes" id="UP000719766">
    <property type="component" value="Unassembled WGS sequence"/>
</dbReference>
<proteinExistence type="predicted"/>
<dbReference type="EMBL" id="JABBWE010000102">
    <property type="protein sequence ID" value="KAG1785852.1"/>
    <property type="molecule type" value="Genomic_DNA"/>
</dbReference>
<protein>
    <submittedName>
        <fullName evidence="1">Uncharacterized protein</fullName>
    </submittedName>
</protein>
<comment type="caution">
    <text evidence="1">The sequence shown here is derived from an EMBL/GenBank/DDBJ whole genome shotgun (WGS) entry which is preliminary data.</text>
</comment>
<gene>
    <name evidence="1" type="ORF">HD556DRAFT_1419287</name>
</gene>
<sequence length="67" mass="7624">MGGFMLYVDGEPCLTLRPDYILKLIHERCAYIDVPTLTKSQIQDKNKGNAISKGFVMFQVAWSVMQL</sequence>
<dbReference type="AlphaFoldDB" id="A0A9P7DB93"/>
<dbReference type="RefSeq" id="XP_041153335.1">
    <property type="nucleotide sequence ID" value="XM_041304437.1"/>
</dbReference>
<keyword evidence="2" id="KW-1185">Reference proteome</keyword>
<dbReference type="OrthoDB" id="9451547at2759"/>
<accession>A0A9P7DB93</accession>